<organism evidence="1 2">
    <name type="scientific">Bosea vestrisii</name>
    <dbReference type="NCBI Taxonomy" id="151416"/>
    <lineage>
        <taxon>Bacteria</taxon>
        <taxon>Pseudomonadati</taxon>
        <taxon>Pseudomonadota</taxon>
        <taxon>Alphaproteobacteria</taxon>
        <taxon>Hyphomicrobiales</taxon>
        <taxon>Boseaceae</taxon>
        <taxon>Bosea</taxon>
    </lineage>
</organism>
<evidence type="ECO:0000313" key="1">
    <source>
        <dbReference type="EMBL" id="MFC5391201.1"/>
    </source>
</evidence>
<dbReference type="EMBL" id="JBHSLV010000002">
    <property type="protein sequence ID" value="MFC5391201.1"/>
    <property type="molecule type" value="Genomic_DNA"/>
</dbReference>
<dbReference type="Proteomes" id="UP001596104">
    <property type="component" value="Unassembled WGS sequence"/>
</dbReference>
<accession>A0ABW0H402</accession>
<name>A0ABW0H402_9HYPH</name>
<sequence>MTHMIPPRDHIAIRLTDFRGDGTKVVASAFQAIMRKQSAAGMLASGNTIFLIEQAMEETYRATLEQGATFIAEAVGERSADYVDLLDPFARTFQADLLRAYESIYGQMGLRGGEPSFQSRSAVVLSSLETRRGREIGDFKIGMVGGKRVSSTKNQNSVSFDGAIINAPVSVSQSINQAGLDNEALQFLSRLLQSDELADLPAEARDTIEAAKDELGKPAPNRAKITRWLTAIAGYAGQLGKDALSAAVKELAKSYAQ</sequence>
<evidence type="ECO:0000313" key="2">
    <source>
        <dbReference type="Proteomes" id="UP001596104"/>
    </source>
</evidence>
<protein>
    <submittedName>
        <fullName evidence="1">Uncharacterized protein</fullName>
    </submittedName>
</protein>
<gene>
    <name evidence="1" type="ORF">ACFPPC_00925</name>
</gene>
<comment type="caution">
    <text evidence="1">The sequence shown here is derived from an EMBL/GenBank/DDBJ whole genome shotgun (WGS) entry which is preliminary data.</text>
</comment>
<keyword evidence="2" id="KW-1185">Reference proteome</keyword>
<dbReference type="RefSeq" id="WP_377005950.1">
    <property type="nucleotide sequence ID" value="NZ_JBHSLV010000002.1"/>
</dbReference>
<reference evidence="2" key="1">
    <citation type="journal article" date="2019" name="Int. J. Syst. Evol. Microbiol.">
        <title>The Global Catalogue of Microorganisms (GCM) 10K type strain sequencing project: providing services to taxonomists for standard genome sequencing and annotation.</title>
        <authorList>
            <consortium name="The Broad Institute Genomics Platform"/>
            <consortium name="The Broad Institute Genome Sequencing Center for Infectious Disease"/>
            <person name="Wu L."/>
            <person name="Ma J."/>
        </authorList>
    </citation>
    <scope>NUCLEOTIDE SEQUENCE [LARGE SCALE GENOMIC DNA]</scope>
    <source>
        <strain evidence="2">CGMCC 1.16326</strain>
    </source>
</reference>
<proteinExistence type="predicted"/>